<dbReference type="PATRIC" id="fig|243275.7.peg.530"/>
<keyword evidence="2" id="KW-1185">Reference proteome</keyword>
<reference evidence="1 2" key="1">
    <citation type="journal article" date="2004" name="Proc. Natl. Acad. Sci. U.S.A.">
        <title>Comparison of the genome of the oral pathogen Treponema denticola with other spirochete genomes.</title>
        <authorList>
            <person name="Seshadri R."/>
            <person name="Myers G.S."/>
            <person name="Tettelin H."/>
            <person name="Eisen J.A."/>
            <person name="Heidelberg J.F."/>
            <person name="Dodson R.J."/>
            <person name="Davidsen T.M."/>
            <person name="DeBoy R.T."/>
            <person name="Fouts D.E."/>
            <person name="Haft D.H."/>
            <person name="Selengut J."/>
            <person name="Ren Q."/>
            <person name="Brinkac L.M."/>
            <person name="Madupu R."/>
            <person name="Kolonay J."/>
            <person name="Durkin S.A."/>
            <person name="Daugherty S.C."/>
            <person name="Shetty J."/>
            <person name="Shvartsbeyn A."/>
            <person name="Gebregeorgis E."/>
            <person name="Geer K."/>
            <person name="Tsegaye G."/>
            <person name="Malek J."/>
            <person name="Ayodeji B."/>
            <person name="Shatsman S."/>
            <person name="McLeod M.P."/>
            <person name="Smajs D."/>
            <person name="Howell J.K."/>
            <person name="Pal S."/>
            <person name="Amin A."/>
            <person name="Vashisth P."/>
            <person name="McNeill T.Z."/>
            <person name="Xiang Q."/>
            <person name="Sodergren E."/>
            <person name="Baca E."/>
            <person name="Weinstock G.M."/>
            <person name="Norris S.J."/>
            <person name="Fraser C.M."/>
            <person name="Paulsen I.T."/>
        </authorList>
    </citation>
    <scope>NUCLEOTIDE SEQUENCE [LARGE SCALE GENOMIC DNA]</scope>
    <source>
        <strain evidence="2">ATCC 35405 / DSM 14222 / CIP 103919 / JCM 8153 / KCTC 15104</strain>
    </source>
</reference>
<sequence length="38" mass="4413">MQVVIFASFESLIIPQEKYTARLVSDIEFAETLPPEHY</sequence>
<evidence type="ECO:0000313" key="2">
    <source>
        <dbReference type="Proteomes" id="UP000008212"/>
    </source>
</evidence>
<evidence type="ECO:0000313" key="1">
    <source>
        <dbReference type="EMBL" id="AAS11040.1"/>
    </source>
</evidence>
<dbReference type="KEGG" id="tde:TDE_0545"/>
<protein>
    <submittedName>
        <fullName evidence="1">Uncharacterized protein</fullName>
    </submittedName>
</protein>
<dbReference type="AlphaFoldDB" id="Q73Q98"/>
<proteinExistence type="predicted"/>
<name>Q73Q98_TREDE</name>
<dbReference type="Proteomes" id="UP000008212">
    <property type="component" value="Chromosome"/>
</dbReference>
<dbReference type="EMBL" id="AE017226">
    <property type="protein sequence ID" value="AAS11040.1"/>
    <property type="molecule type" value="Genomic_DNA"/>
</dbReference>
<accession>Q73Q98</accession>
<organism evidence="1 2">
    <name type="scientific">Treponema denticola (strain ATCC 35405 / DSM 14222 / CIP 103919 / JCM 8153 / KCTC 15104)</name>
    <dbReference type="NCBI Taxonomy" id="243275"/>
    <lineage>
        <taxon>Bacteria</taxon>
        <taxon>Pseudomonadati</taxon>
        <taxon>Spirochaetota</taxon>
        <taxon>Spirochaetia</taxon>
        <taxon>Spirochaetales</taxon>
        <taxon>Treponemataceae</taxon>
        <taxon>Treponema</taxon>
    </lineage>
</organism>
<dbReference type="HOGENOM" id="CLU_3334241_0_0_12"/>
<gene>
    <name evidence="1" type="ordered locus">TDE_0545</name>
</gene>
<dbReference type="PaxDb" id="243275-TDE_0545"/>